<dbReference type="Proteomes" id="UP001303046">
    <property type="component" value="Unassembled WGS sequence"/>
</dbReference>
<sequence>MDQLRAQLDTAQGPRQRHSRSLRTSWMTMVRERNEWKRCWARTSSEDGPSNPGLAEHSDWFYYMGKTSTYLYCMNIIEIQTDCICKRRKECGSVSFLHGRMQLSICSPPFLTVLLATSLLLITAGKKLSSSTSGSGRRHIRKAEAQFEWIKKRLFGTTKSATIHPGLPKGRMIDPPIRITAPINLLATTPKALPKTRNPETKVLITSVPANSISLTEEGTTTADLLGVLVNRRNRTHVKNVPVKKSGIGFTIGILAAVVFLICIVVVATIGLAIVRKKNRKKKESKKVVLAKRPRKMESANINATKFTHAGALVLDKKLRGPVVHQCSSQENVVLHSIQFDPHLNEIVDIGTKIEIVNDNDTTTTTMTTATAVGAAVAKKTMMTLKRFKGKRKVRLSSDEFDTQFAHLH</sequence>
<evidence type="ECO:0000313" key="4">
    <source>
        <dbReference type="Proteomes" id="UP001303046"/>
    </source>
</evidence>
<protein>
    <submittedName>
        <fullName evidence="3">Uncharacterized protein</fullName>
    </submittedName>
</protein>
<feature type="transmembrane region" description="Helical" evidence="2">
    <location>
        <begin position="248"/>
        <end position="275"/>
    </location>
</feature>
<proteinExistence type="predicted"/>
<evidence type="ECO:0000313" key="3">
    <source>
        <dbReference type="EMBL" id="KAK6743476.1"/>
    </source>
</evidence>
<evidence type="ECO:0000256" key="1">
    <source>
        <dbReference type="SAM" id="MobiDB-lite"/>
    </source>
</evidence>
<feature type="region of interest" description="Disordered" evidence="1">
    <location>
        <begin position="1"/>
        <end position="21"/>
    </location>
</feature>
<dbReference type="EMBL" id="JAVFWL010000003">
    <property type="protein sequence ID" value="KAK6743476.1"/>
    <property type="molecule type" value="Genomic_DNA"/>
</dbReference>
<keyword evidence="2" id="KW-0472">Membrane</keyword>
<keyword evidence="2" id="KW-1133">Transmembrane helix</keyword>
<name>A0ABR1D034_NECAM</name>
<evidence type="ECO:0000256" key="2">
    <source>
        <dbReference type="SAM" id="Phobius"/>
    </source>
</evidence>
<reference evidence="3 4" key="1">
    <citation type="submission" date="2023-08" db="EMBL/GenBank/DDBJ databases">
        <title>A Necator americanus chromosomal reference genome.</title>
        <authorList>
            <person name="Ilik V."/>
            <person name="Petrzelkova K.J."/>
            <person name="Pardy F."/>
            <person name="Fuh T."/>
            <person name="Niatou-Singa F.S."/>
            <person name="Gouil Q."/>
            <person name="Baker L."/>
            <person name="Ritchie M.E."/>
            <person name="Jex A.R."/>
            <person name="Gazzola D."/>
            <person name="Li H."/>
            <person name="Toshio Fujiwara R."/>
            <person name="Zhan B."/>
            <person name="Aroian R.V."/>
            <person name="Pafco B."/>
            <person name="Schwarz E.M."/>
        </authorList>
    </citation>
    <scope>NUCLEOTIDE SEQUENCE [LARGE SCALE GENOMIC DNA]</scope>
    <source>
        <strain evidence="3 4">Aroian</strain>
        <tissue evidence="3">Whole animal</tissue>
    </source>
</reference>
<comment type="caution">
    <text evidence="3">The sequence shown here is derived from an EMBL/GenBank/DDBJ whole genome shotgun (WGS) entry which is preliminary data.</text>
</comment>
<organism evidence="3 4">
    <name type="scientific">Necator americanus</name>
    <name type="common">Human hookworm</name>
    <dbReference type="NCBI Taxonomy" id="51031"/>
    <lineage>
        <taxon>Eukaryota</taxon>
        <taxon>Metazoa</taxon>
        <taxon>Ecdysozoa</taxon>
        <taxon>Nematoda</taxon>
        <taxon>Chromadorea</taxon>
        <taxon>Rhabditida</taxon>
        <taxon>Rhabditina</taxon>
        <taxon>Rhabditomorpha</taxon>
        <taxon>Strongyloidea</taxon>
        <taxon>Ancylostomatidae</taxon>
        <taxon>Bunostominae</taxon>
        <taxon>Necator</taxon>
    </lineage>
</organism>
<keyword evidence="2" id="KW-0812">Transmembrane</keyword>
<keyword evidence="4" id="KW-1185">Reference proteome</keyword>
<gene>
    <name evidence="3" type="primary">Necator_chrIII.g11392</name>
    <name evidence="3" type="ORF">RB195_010627</name>
</gene>
<accession>A0ABR1D034</accession>